<dbReference type="Gene3D" id="4.10.950.10">
    <property type="entry name" value="Ribosomal protein L2, domain 3"/>
    <property type="match status" value="1"/>
</dbReference>
<dbReference type="GO" id="GO:0016740">
    <property type="term" value="F:transferase activity"/>
    <property type="evidence" value="ECO:0007669"/>
    <property type="project" value="InterPro"/>
</dbReference>
<sequence length="277" mass="30606">MKSKLRKNTAGRRFLTNEDFSAITAKKPHKPLLVSLKNNAGRSSQTGRVTTRHRGGGQKRLYRVVDFKQCETESKAKVVSIEYDPYRTAFICLVEYIDGKKAYILAPDKIQVGKELVFSSTSAPVKIGCRMALSAIPTGVAIHNLELRFQGGGKIIRSAGSSATIISHEDNLSIVKLPSGETRKIDSRCRASIGQVSNPKHSQVVIGKAGRIRWMHRRPVVRGKAMSVKAHPHGGGEGNNPIGLKYPKTKWGKPAMGVKTRNIRKVSSKFILKRRKK</sequence>
<protein>
    <recommendedName>
        <fullName evidence="4">Large ribosomal subunit protein uL2</fullName>
    </recommendedName>
    <alternativeName>
        <fullName evidence="5">50S ribosomal protein L2</fullName>
    </alternativeName>
</protein>
<evidence type="ECO:0000256" key="2">
    <source>
        <dbReference type="ARBA" id="ARBA00022980"/>
    </source>
</evidence>
<dbReference type="GO" id="GO:0015934">
    <property type="term" value="C:large ribosomal subunit"/>
    <property type="evidence" value="ECO:0007669"/>
    <property type="project" value="InterPro"/>
</dbReference>
<evidence type="ECO:0000256" key="1">
    <source>
        <dbReference type="ARBA" id="ARBA00005636"/>
    </source>
</evidence>
<evidence type="ECO:0000256" key="6">
    <source>
        <dbReference type="SAM" id="MobiDB-lite"/>
    </source>
</evidence>
<dbReference type="Pfam" id="PF00181">
    <property type="entry name" value="Ribosomal_L2_N"/>
    <property type="match status" value="1"/>
</dbReference>
<dbReference type="PIRSF" id="PIRSF002158">
    <property type="entry name" value="Ribosomal_L2"/>
    <property type="match status" value="1"/>
</dbReference>
<organism evidence="9 10">
    <name type="scientific">Candidatus Berkelbacteria bacterium Licking1014_85</name>
    <dbReference type="NCBI Taxonomy" id="2017148"/>
    <lineage>
        <taxon>Bacteria</taxon>
        <taxon>Candidatus Berkelbacteria</taxon>
    </lineage>
</organism>
<dbReference type="EMBL" id="VMGI01000007">
    <property type="protein sequence ID" value="TSC93920.1"/>
    <property type="molecule type" value="Genomic_DNA"/>
</dbReference>
<dbReference type="GO" id="GO:0003735">
    <property type="term" value="F:structural constituent of ribosome"/>
    <property type="evidence" value="ECO:0007669"/>
    <property type="project" value="InterPro"/>
</dbReference>
<dbReference type="AlphaFoldDB" id="A0A554LM04"/>
<feature type="domain" description="Large ribosomal subunit protein uL2 C-terminal" evidence="7">
    <location>
        <begin position="125"/>
        <end position="254"/>
    </location>
</feature>
<dbReference type="Gene3D" id="2.40.50.140">
    <property type="entry name" value="Nucleic acid-binding proteins"/>
    <property type="match status" value="1"/>
</dbReference>
<dbReference type="PANTHER" id="PTHR13691">
    <property type="entry name" value="RIBOSOMAL PROTEIN L2"/>
    <property type="match status" value="1"/>
</dbReference>
<dbReference type="InterPro" id="IPR002171">
    <property type="entry name" value="Ribosomal_uL2"/>
</dbReference>
<dbReference type="InterPro" id="IPR005880">
    <property type="entry name" value="Ribosomal_uL2_bac/org-type"/>
</dbReference>
<dbReference type="PANTHER" id="PTHR13691:SF5">
    <property type="entry name" value="LARGE RIBOSOMAL SUBUNIT PROTEIN UL2M"/>
    <property type="match status" value="1"/>
</dbReference>
<evidence type="ECO:0000313" key="9">
    <source>
        <dbReference type="EMBL" id="TSC93920.1"/>
    </source>
</evidence>
<dbReference type="Gene3D" id="2.30.30.30">
    <property type="match status" value="1"/>
</dbReference>
<comment type="similarity">
    <text evidence="1">Belongs to the universal ribosomal protein uL2 family.</text>
</comment>
<feature type="region of interest" description="Disordered" evidence="6">
    <location>
        <begin position="225"/>
        <end position="248"/>
    </location>
</feature>
<dbReference type="Pfam" id="PF03947">
    <property type="entry name" value="Ribosomal_L2_C"/>
    <property type="match status" value="1"/>
</dbReference>
<dbReference type="GO" id="GO:0002181">
    <property type="term" value="P:cytoplasmic translation"/>
    <property type="evidence" value="ECO:0007669"/>
    <property type="project" value="TreeGrafter"/>
</dbReference>
<dbReference type="NCBIfam" id="TIGR01171">
    <property type="entry name" value="rplB_bact"/>
    <property type="match status" value="1"/>
</dbReference>
<evidence type="ECO:0000256" key="3">
    <source>
        <dbReference type="ARBA" id="ARBA00023274"/>
    </source>
</evidence>
<evidence type="ECO:0000313" key="10">
    <source>
        <dbReference type="Proteomes" id="UP000315589"/>
    </source>
</evidence>
<keyword evidence="2 9" id="KW-0689">Ribosomal protein</keyword>
<gene>
    <name evidence="9" type="ORF">CEN91_89</name>
</gene>
<dbReference type="FunFam" id="4.10.950.10:FF:000001">
    <property type="entry name" value="50S ribosomal protein L2"/>
    <property type="match status" value="1"/>
</dbReference>
<dbReference type="SMART" id="SM01382">
    <property type="entry name" value="Ribosomal_L2_C"/>
    <property type="match status" value="1"/>
</dbReference>
<dbReference type="InterPro" id="IPR008991">
    <property type="entry name" value="Translation_prot_SH3-like_sf"/>
</dbReference>
<dbReference type="SUPFAM" id="SSF50249">
    <property type="entry name" value="Nucleic acid-binding proteins"/>
    <property type="match status" value="1"/>
</dbReference>
<reference evidence="9 10" key="1">
    <citation type="submission" date="2017-07" db="EMBL/GenBank/DDBJ databases">
        <title>Mechanisms for carbon and nitrogen cycling indicate functional differentiation within the Candidate Phyla Radiation.</title>
        <authorList>
            <person name="Danczak R.E."/>
            <person name="Johnston M.D."/>
            <person name="Kenah C."/>
            <person name="Slattery M."/>
            <person name="Wrighton K.C."/>
            <person name="Wilkins M.J."/>
        </authorList>
    </citation>
    <scope>NUCLEOTIDE SEQUENCE [LARGE SCALE GENOMIC DNA]</scope>
    <source>
        <strain evidence="9">Licking1014_85</strain>
    </source>
</reference>
<dbReference type="SMART" id="SM01383">
    <property type="entry name" value="Ribosomal_L2"/>
    <property type="match status" value="1"/>
</dbReference>
<proteinExistence type="inferred from homology"/>
<keyword evidence="3" id="KW-0687">Ribonucleoprotein</keyword>
<dbReference type="InterPro" id="IPR014722">
    <property type="entry name" value="Rib_uL2_dom2"/>
</dbReference>
<dbReference type="InterPro" id="IPR014726">
    <property type="entry name" value="Ribosomal_uL2_dom3"/>
</dbReference>
<name>A0A554LM04_9BACT</name>
<dbReference type="SUPFAM" id="SSF50104">
    <property type="entry name" value="Translation proteins SH3-like domain"/>
    <property type="match status" value="1"/>
</dbReference>
<feature type="domain" description="Large ribosomal subunit protein uL2 RNA-binding" evidence="8">
    <location>
        <begin position="41"/>
        <end position="118"/>
    </location>
</feature>
<comment type="caution">
    <text evidence="9">The sequence shown here is derived from an EMBL/GenBank/DDBJ whole genome shotgun (WGS) entry which is preliminary data.</text>
</comment>
<dbReference type="Proteomes" id="UP000315589">
    <property type="component" value="Unassembled WGS sequence"/>
</dbReference>
<evidence type="ECO:0000259" key="7">
    <source>
        <dbReference type="SMART" id="SM01382"/>
    </source>
</evidence>
<evidence type="ECO:0000259" key="8">
    <source>
        <dbReference type="SMART" id="SM01383"/>
    </source>
</evidence>
<evidence type="ECO:0000256" key="4">
    <source>
        <dbReference type="ARBA" id="ARBA00035242"/>
    </source>
</evidence>
<evidence type="ECO:0000256" key="5">
    <source>
        <dbReference type="ARBA" id="ARBA00035459"/>
    </source>
</evidence>
<dbReference type="InterPro" id="IPR022666">
    <property type="entry name" value="Ribosomal_uL2_RNA-bd_dom"/>
</dbReference>
<dbReference type="GO" id="GO:0003723">
    <property type="term" value="F:RNA binding"/>
    <property type="evidence" value="ECO:0007669"/>
    <property type="project" value="InterPro"/>
</dbReference>
<dbReference type="FunFam" id="2.30.30.30:FF:000001">
    <property type="entry name" value="50S ribosomal protein L2"/>
    <property type="match status" value="1"/>
</dbReference>
<accession>A0A554LM04</accession>
<dbReference type="InterPro" id="IPR012340">
    <property type="entry name" value="NA-bd_OB-fold"/>
</dbReference>
<dbReference type="InterPro" id="IPR022669">
    <property type="entry name" value="Ribosomal_uL2_C"/>
</dbReference>